<dbReference type="Pfam" id="PF13013">
    <property type="entry name" value="F-box-like_2"/>
    <property type="match status" value="1"/>
</dbReference>
<gene>
    <name evidence="4" type="ORF">BFW01_g131</name>
</gene>
<dbReference type="InterPro" id="IPR056632">
    <property type="entry name" value="DUF7730"/>
</dbReference>
<evidence type="ECO:0000313" key="4">
    <source>
        <dbReference type="EMBL" id="KAF9629950.1"/>
    </source>
</evidence>
<comment type="caution">
    <text evidence="4">The sequence shown here is derived from an EMBL/GenBank/DDBJ whole genome shotgun (WGS) entry which is preliminary data.</text>
</comment>
<dbReference type="Pfam" id="PF24864">
    <property type="entry name" value="DUF7730"/>
    <property type="match status" value="1"/>
</dbReference>
<accession>A0A8H7IR38</accession>
<sequence length="390" mass="44290">MAKRDRYRDRIKLTQSTAGATKKTKPAIDKVKKKRLGFLDLPGEIRNMIYAYCFEDEVQVNMTPNAHHTLEEKKVQPRTWASAPARYERPKLANDNVSNNQGSNANRTAAVNNSAPLQLTIIDRGTAVLSILAAGNPRPPTHPEPRSIKYKPYRRRHNASPANPSEQPPATKWPTSVGALVLTNRQIHSEALSFFYATPLFTFETTNALLRFLALLPPHKLAYIRKLQIAHTTYGDPVNPRDDMWKARHERAWARAMGETARLLTGLQLLRCRVVANERPLVFGLGVGWAQALTKAWSAACQRTMTPEETRKKGGLEPLRVEIAVQSAWVVKGADMPNGHLRRALVELHRLFAEAVRRRLYGWSEEDAMVEYNLVKFDKYKRLSERYPMP</sequence>
<proteinExistence type="predicted"/>
<feature type="domain" description="F-box" evidence="2">
    <location>
        <begin position="24"/>
        <end position="59"/>
    </location>
</feature>
<evidence type="ECO:0000259" key="2">
    <source>
        <dbReference type="Pfam" id="PF13013"/>
    </source>
</evidence>
<evidence type="ECO:0008006" key="6">
    <source>
        <dbReference type="Google" id="ProtNLM"/>
    </source>
</evidence>
<organism evidence="4 5">
    <name type="scientific">Lasiodiplodia theobromae</name>
    <dbReference type="NCBI Taxonomy" id="45133"/>
    <lineage>
        <taxon>Eukaryota</taxon>
        <taxon>Fungi</taxon>
        <taxon>Dikarya</taxon>
        <taxon>Ascomycota</taxon>
        <taxon>Pezizomycotina</taxon>
        <taxon>Dothideomycetes</taxon>
        <taxon>Dothideomycetes incertae sedis</taxon>
        <taxon>Botryosphaeriales</taxon>
        <taxon>Botryosphaeriaceae</taxon>
        <taxon>Lasiodiplodia</taxon>
    </lineage>
</organism>
<dbReference type="InterPro" id="IPR001810">
    <property type="entry name" value="F-box_dom"/>
</dbReference>
<dbReference type="AlphaFoldDB" id="A0A8H7IR38"/>
<reference evidence="4" key="2">
    <citation type="journal article" date="2018" name="DNA Res.">
        <title>Comparative genome and transcriptome analyses reveal adaptations to opportunistic infections in woody plant degrading pathogens of Botryosphaeriaceae.</title>
        <authorList>
            <person name="Yan J.Y."/>
            <person name="Zhao W.S."/>
            <person name="Chen Z."/>
            <person name="Xing Q.K."/>
            <person name="Zhang W."/>
            <person name="Chethana K.W.T."/>
            <person name="Xue M.F."/>
            <person name="Xu J.P."/>
            <person name="Phillips A.J.L."/>
            <person name="Wang Y."/>
            <person name="Liu J.H."/>
            <person name="Liu M."/>
            <person name="Zhou Y."/>
            <person name="Jayawardena R.S."/>
            <person name="Manawasinghe I.S."/>
            <person name="Huang J.B."/>
            <person name="Qiao G.H."/>
            <person name="Fu C.Y."/>
            <person name="Guo F.F."/>
            <person name="Dissanayake A.J."/>
            <person name="Peng Y.L."/>
            <person name="Hyde K.D."/>
            <person name="Li X.H."/>
        </authorList>
    </citation>
    <scope>NUCLEOTIDE SEQUENCE</scope>
    <source>
        <strain evidence="4">CSS-01s</strain>
    </source>
</reference>
<reference evidence="4" key="1">
    <citation type="submission" date="2016-08" db="EMBL/GenBank/DDBJ databases">
        <authorList>
            <person name="Yan J."/>
        </authorList>
    </citation>
    <scope>NUCLEOTIDE SEQUENCE</scope>
    <source>
        <strain evidence="4">CSS-01s</strain>
    </source>
</reference>
<evidence type="ECO:0000256" key="1">
    <source>
        <dbReference type="SAM" id="MobiDB-lite"/>
    </source>
</evidence>
<feature type="compositionally biased region" description="Basic residues" evidence="1">
    <location>
        <begin position="148"/>
        <end position="158"/>
    </location>
</feature>
<dbReference type="EMBL" id="MDYX01000037">
    <property type="protein sequence ID" value="KAF9629950.1"/>
    <property type="molecule type" value="Genomic_DNA"/>
</dbReference>
<feature type="region of interest" description="Disordered" evidence="1">
    <location>
        <begin position="133"/>
        <end position="172"/>
    </location>
</feature>
<dbReference type="PANTHER" id="PTHR38790">
    <property type="entry name" value="2EXR DOMAIN-CONTAINING PROTEIN-RELATED"/>
    <property type="match status" value="1"/>
</dbReference>
<evidence type="ECO:0000259" key="3">
    <source>
        <dbReference type="Pfam" id="PF24864"/>
    </source>
</evidence>
<feature type="domain" description="DUF7730" evidence="3">
    <location>
        <begin position="171"/>
        <end position="276"/>
    </location>
</feature>
<name>A0A8H7IR38_9PEZI</name>
<dbReference type="Proteomes" id="UP000627934">
    <property type="component" value="Unassembled WGS sequence"/>
</dbReference>
<protein>
    <recommendedName>
        <fullName evidence="6">F-box domain-containing protein</fullName>
    </recommendedName>
</protein>
<evidence type="ECO:0000313" key="5">
    <source>
        <dbReference type="Proteomes" id="UP000627934"/>
    </source>
</evidence>